<keyword evidence="4" id="KW-0788">Thiol protease</keyword>
<feature type="domain" description="Ubiquitin-like protease family profile" evidence="6">
    <location>
        <begin position="18"/>
        <end position="184"/>
    </location>
</feature>
<keyword evidence="3" id="KW-0378">Hydrolase</keyword>
<evidence type="ECO:0000256" key="1">
    <source>
        <dbReference type="ARBA" id="ARBA00005234"/>
    </source>
</evidence>
<dbReference type="PROSITE" id="PS50600">
    <property type="entry name" value="ULP_PROTEASE"/>
    <property type="match status" value="1"/>
</dbReference>
<proteinExistence type="inferred from homology"/>
<dbReference type="InterPro" id="IPR038765">
    <property type="entry name" value="Papain-like_cys_pep_sf"/>
</dbReference>
<dbReference type="GO" id="GO:0008234">
    <property type="term" value="F:cysteine-type peptidase activity"/>
    <property type="evidence" value="ECO:0007669"/>
    <property type="project" value="UniProtKB-KW"/>
</dbReference>
<dbReference type="InterPro" id="IPR003653">
    <property type="entry name" value="Peptidase_C48_C"/>
</dbReference>
<organism evidence="7 8">
    <name type="scientific">Taphrina deformans (strain PYCC 5710 / ATCC 11124 / CBS 356.35 / IMI 108563 / JCM 9778 / NBRC 8474)</name>
    <name type="common">Peach leaf curl fungus</name>
    <name type="synonym">Lalaria deformans</name>
    <dbReference type="NCBI Taxonomy" id="1097556"/>
    <lineage>
        <taxon>Eukaryota</taxon>
        <taxon>Fungi</taxon>
        <taxon>Dikarya</taxon>
        <taxon>Ascomycota</taxon>
        <taxon>Taphrinomycotina</taxon>
        <taxon>Taphrinomycetes</taxon>
        <taxon>Taphrinales</taxon>
        <taxon>Taphrinaceae</taxon>
        <taxon>Taphrina</taxon>
    </lineage>
</organism>
<evidence type="ECO:0000259" key="6">
    <source>
        <dbReference type="PROSITE" id="PS50600"/>
    </source>
</evidence>
<comment type="similarity">
    <text evidence="1">Belongs to the peptidase C48 family.</text>
</comment>
<evidence type="ECO:0000256" key="3">
    <source>
        <dbReference type="ARBA" id="ARBA00022801"/>
    </source>
</evidence>
<dbReference type="GO" id="GO:0006508">
    <property type="term" value="P:proteolysis"/>
    <property type="evidence" value="ECO:0007669"/>
    <property type="project" value="UniProtKB-KW"/>
</dbReference>
<protein>
    <submittedName>
        <fullName evidence="7">NEDD8-specific protease 2</fullName>
    </submittedName>
</protein>
<dbReference type="VEuPathDB" id="FungiDB:TAPDE_000457"/>
<dbReference type="EMBL" id="CAHR02000016">
    <property type="protein sequence ID" value="CCG80820.1"/>
    <property type="molecule type" value="Genomic_DNA"/>
</dbReference>
<dbReference type="Gene3D" id="3.40.395.10">
    <property type="entry name" value="Adenoviral Proteinase, Chain A"/>
    <property type="match status" value="1"/>
</dbReference>
<dbReference type="GO" id="GO:0019784">
    <property type="term" value="F:deNEDDylase activity"/>
    <property type="evidence" value="ECO:0007669"/>
    <property type="project" value="InterPro"/>
</dbReference>
<comment type="caution">
    <text evidence="7">The sequence shown here is derived from an EMBL/GenBank/DDBJ whole genome shotgun (WGS) entry which is preliminary data.</text>
</comment>
<keyword evidence="8" id="KW-1185">Reference proteome</keyword>
<dbReference type="AlphaFoldDB" id="R4XBV0"/>
<dbReference type="PANTHER" id="PTHR46468">
    <property type="entry name" value="SENTRIN-SPECIFIC PROTEASE 8"/>
    <property type="match status" value="1"/>
</dbReference>
<evidence type="ECO:0000256" key="2">
    <source>
        <dbReference type="ARBA" id="ARBA00022670"/>
    </source>
</evidence>
<evidence type="ECO:0000256" key="5">
    <source>
        <dbReference type="SAM" id="MobiDB-lite"/>
    </source>
</evidence>
<evidence type="ECO:0000313" key="8">
    <source>
        <dbReference type="Proteomes" id="UP000013776"/>
    </source>
</evidence>
<accession>R4XBV0</accession>
<dbReference type="PANTHER" id="PTHR46468:SF1">
    <property type="entry name" value="SENTRIN-SPECIFIC PROTEASE 8"/>
    <property type="match status" value="1"/>
</dbReference>
<dbReference type="SUPFAM" id="SSF54001">
    <property type="entry name" value="Cysteine proteinases"/>
    <property type="match status" value="1"/>
</dbReference>
<keyword evidence="2 7" id="KW-0645">Protease</keyword>
<name>R4XBV0_TAPDE</name>
<gene>
    <name evidence="7" type="ORF">TAPDE_000457</name>
</gene>
<reference evidence="7 8" key="1">
    <citation type="journal article" date="2013" name="MBio">
        <title>Genome sequencing of the plant pathogen Taphrina deformans, the causal agent of peach leaf curl.</title>
        <authorList>
            <person name="Cisse O.H."/>
            <person name="Almeida J.M.G.C.F."/>
            <person name="Fonseca A."/>
            <person name="Kumar A.A."/>
            <person name="Salojaervi J."/>
            <person name="Overmyer K."/>
            <person name="Hauser P.M."/>
            <person name="Pagni M."/>
        </authorList>
    </citation>
    <scope>NUCLEOTIDE SEQUENCE [LARGE SCALE GENOMIC DNA]</scope>
    <source>
        <strain evidence="8">PYCC 5710 / ATCC 11124 / CBS 356.35 / IMI 108563 / JCM 9778 / NBRC 8474</strain>
    </source>
</reference>
<evidence type="ECO:0000313" key="7">
    <source>
        <dbReference type="EMBL" id="CCG80820.1"/>
    </source>
</evidence>
<dbReference type="InterPro" id="IPR044613">
    <property type="entry name" value="Nep1/2-like"/>
</dbReference>
<evidence type="ECO:0000256" key="4">
    <source>
        <dbReference type="ARBA" id="ARBA00022807"/>
    </source>
</evidence>
<sequence length="269" mass="30250">MYVYDRKILTIVSDYGNTYVRILTIVTVKEDQWLQDSNIEFFYEWMEREKLPKAEIQSIFLLRPSIGFLIASIAQQGGVVDESLLPTDFLDAKYVFIPVTDNVDPTKAGGSHWSLLLVGVAEKTAWYLDSLPTSGPDKLTDARCYSKAIDQVFQCQFELVVAPAPKQVNGSDCGIHVCMETDILLGRLQATKDGAAIPFDPSLATQSMNASAYRESLQKLIHDMIQYRGRRIGKVEDITVSPERRSSSRTRPSIDQRLEAHGMPEKIPE</sequence>
<dbReference type="OrthoDB" id="5065855at2759"/>
<dbReference type="Proteomes" id="UP000013776">
    <property type="component" value="Unassembled WGS sequence"/>
</dbReference>
<dbReference type="eggNOG" id="KOG3246">
    <property type="taxonomic scope" value="Eukaryota"/>
</dbReference>
<feature type="region of interest" description="Disordered" evidence="5">
    <location>
        <begin position="241"/>
        <end position="269"/>
    </location>
</feature>
<dbReference type="GO" id="GO:0000338">
    <property type="term" value="P:protein deneddylation"/>
    <property type="evidence" value="ECO:0007669"/>
    <property type="project" value="TreeGrafter"/>
</dbReference>
<dbReference type="Pfam" id="PF02902">
    <property type="entry name" value="Peptidase_C48"/>
    <property type="match status" value="1"/>
</dbReference>
<dbReference type="STRING" id="1097556.R4XBV0"/>